<organism evidence="2">
    <name type="scientific">Streptomyces sp. WT6</name>
    <dbReference type="NCBI Taxonomy" id="1486372"/>
    <lineage>
        <taxon>Bacteria</taxon>
        <taxon>Bacillati</taxon>
        <taxon>Actinomycetota</taxon>
        <taxon>Actinomycetes</taxon>
        <taxon>Kitasatosporales</taxon>
        <taxon>Streptomycetaceae</taxon>
        <taxon>Streptomyces</taxon>
    </lineage>
</organism>
<feature type="compositionally biased region" description="Basic and acidic residues" evidence="1">
    <location>
        <begin position="334"/>
        <end position="344"/>
    </location>
</feature>
<name>A0A023PZQ9_9ACTN</name>
<reference evidence="2" key="1">
    <citation type="submission" date="2014-02" db="EMBL/GenBank/DDBJ databases">
        <title>Streptomyces sp. WT6 mevalonate pathway gene cluster, complete sequence.</title>
        <authorList>
            <person name="Wang T."/>
            <person name="Qin Z."/>
        </authorList>
    </citation>
    <scope>NUCLEOTIDE SEQUENCE</scope>
    <source>
        <strain evidence="2">WT6</strain>
    </source>
</reference>
<feature type="region of interest" description="Disordered" evidence="1">
    <location>
        <begin position="322"/>
        <end position="377"/>
    </location>
</feature>
<sequence length="377" mass="40889">MTSSQPAIPRSSSSCAGLTMEVSVAASRTSSRPSIAMPRSARPDCTWTRVVPRALFAERLLLVGKGVTEGACGLREFGSGLGGRTTKSKQAFIDALSIIPMGNKVGQWAAHLLATPGKELCTKLAILRDSDSDLPFDSARDVPKWAAEHDPSIVRVFISHPTLEPAITPGNEDLVAVAQQAVDPAHPLAEVTVDNVRSYFASRRAQKDGEEAVKEGRGARRKAEFALELAAALREANEEDREAGGGLSLVTVPDHLEELFDFLYPTAPNSSSHLTSDEAAMEPPEWLAPDNIWDELPEDVDWDDELDAPGFWPDDEPIEAEHEFEFEAGNGEADESHTWDDAPRPHPMQTNRTGEHRPGGWPTQPVPGARPQGQDNA</sequence>
<proteinExistence type="predicted"/>
<dbReference type="EMBL" id="KJ411867">
    <property type="protein sequence ID" value="AHX39382.1"/>
    <property type="molecule type" value="Genomic_DNA"/>
</dbReference>
<gene>
    <name evidence="2" type="ORF">wt6.5c</name>
</gene>
<evidence type="ECO:0000256" key="1">
    <source>
        <dbReference type="SAM" id="MobiDB-lite"/>
    </source>
</evidence>
<dbReference type="AlphaFoldDB" id="A0A023PZQ9"/>
<accession>A0A023PZQ9</accession>
<protein>
    <submittedName>
        <fullName evidence="2">Uncharacterized protein</fullName>
    </submittedName>
</protein>
<evidence type="ECO:0000313" key="2">
    <source>
        <dbReference type="EMBL" id="AHX39382.1"/>
    </source>
</evidence>